<dbReference type="Proteomes" id="UP000057820">
    <property type="component" value="Chromosome 1"/>
</dbReference>
<dbReference type="KEGG" id="nfr:ERS450000_00263"/>
<protein>
    <submittedName>
        <fullName evidence="1">Uncharacterized protein</fullName>
    </submittedName>
</protein>
<dbReference type="AlphaFoldDB" id="A0A0H5NCW7"/>
<evidence type="ECO:0000313" key="1">
    <source>
        <dbReference type="EMBL" id="CRY73685.1"/>
    </source>
</evidence>
<evidence type="ECO:0000313" key="2">
    <source>
        <dbReference type="Proteomes" id="UP000057820"/>
    </source>
</evidence>
<dbReference type="EMBL" id="LN868938">
    <property type="protein sequence ID" value="CRY73685.1"/>
    <property type="molecule type" value="Genomic_DNA"/>
</dbReference>
<gene>
    <name evidence="1" type="ORF">ERS450000_00263</name>
</gene>
<organism evidence="1 2">
    <name type="scientific">Nocardia farcinica</name>
    <dbReference type="NCBI Taxonomy" id="37329"/>
    <lineage>
        <taxon>Bacteria</taxon>
        <taxon>Bacillati</taxon>
        <taxon>Actinomycetota</taxon>
        <taxon>Actinomycetes</taxon>
        <taxon>Mycobacteriales</taxon>
        <taxon>Nocardiaceae</taxon>
        <taxon>Nocardia</taxon>
    </lineage>
</organism>
<reference evidence="2" key="1">
    <citation type="submission" date="2015-03" db="EMBL/GenBank/DDBJ databases">
        <authorList>
            <consortium name="Pathogen Informatics"/>
        </authorList>
    </citation>
    <scope>NUCLEOTIDE SEQUENCE [LARGE SCALE GENOMIC DNA]</scope>
    <source>
        <strain evidence="2">NCTC11134</strain>
    </source>
</reference>
<accession>A0A0H5NCW7</accession>
<proteinExistence type="predicted"/>
<name>A0A0H5NCW7_NOCFR</name>
<sequence>MSLLALLELLMHYPIRTLEQPTPRYTTPLEVWTW</sequence>